<keyword evidence="2" id="KW-1185">Reference proteome</keyword>
<evidence type="ECO:0000313" key="2">
    <source>
        <dbReference type="Proteomes" id="UP000001654"/>
    </source>
</evidence>
<dbReference type="Proteomes" id="UP000001654">
    <property type="component" value="Chromosome"/>
</dbReference>
<dbReference type="EMBL" id="CP001650">
    <property type="protein sequence ID" value="ADF53915.1"/>
    <property type="molecule type" value="Genomic_DNA"/>
</dbReference>
<dbReference type="KEGG" id="zpr:ZPR_3600"/>
<dbReference type="AlphaFoldDB" id="D5BKK3"/>
<proteinExistence type="predicted"/>
<evidence type="ECO:0000313" key="1">
    <source>
        <dbReference type="EMBL" id="ADF53915.1"/>
    </source>
</evidence>
<reference evidence="1 2" key="1">
    <citation type="journal article" date="2010" name="BMC Genomics">
        <title>The complete genome of Zunongwangia profunda SM-A87 reveals its adaptation to the deep-sea environment and ecological role in sedimentary organic nitrogen degradation.</title>
        <authorList>
            <person name="Qin Q.L."/>
            <person name="Zhang X.Y."/>
            <person name="Wang X.M."/>
            <person name="Liu G.M."/>
            <person name="Chen X.L."/>
            <person name="Xie B.B."/>
            <person name="Dang H.Y."/>
            <person name="Zhou B.C."/>
            <person name="Yu J."/>
            <person name="Zhang Y.Z."/>
        </authorList>
    </citation>
    <scope>NUCLEOTIDE SEQUENCE [LARGE SCALE GENOMIC DNA]</scope>
    <source>
        <strain evidence="2">DSM 18752 / CCTCC AB 206139 / SM-A87</strain>
    </source>
</reference>
<name>D5BKK3_ZUNPS</name>
<dbReference type="STRING" id="655815.ZPR_3600"/>
<gene>
    <name evidence="1" type="ordered locus">ZPR_3600</name>
</gene>
<dbReference type="HOGENOM" id="CLU_3359359_0_0_10"/>
<sequence length="36" mass="4310">MGTVFFFGCNFQNKKYMGQRILALIYPGAFRRIQHR</sequence>
<organism evidence="1 2">
    <name type="scientific">Zunongwangia profunda (strain DSM 18752 / CCTCC AB 206139 / SM-A87)</name>
    <name type="common">Wangia profunda</name>
    <dbReference type="NCBI Taxonomy" id="655815"/>
    <lineage>
        <taxon>Bacteria</taxon>
        <taxon>Pseudomonadati</taxon>
        <taxon>Bacteroidota</taxon>
        <taxon>Flavobacteriia</taxon>
        <taxon>Flavobacteriales</taxon>
        <taxon>Flavobacteriaceae</taxon>
        <taxon>Zunongwangia</taxon>
    </lineage>
</organism>
<protein>
    <submittedName>
        <fullName evidence="1">Uncharacterized protein</fullName>
    </submittedName>
</protein>
<accession>D5BKK3</accession>